<evidence type="ECO:0000313" key="1">
    <source>
        <dbReference type="EMBL" id="MFD1315948.1"/>
    </source>
</evidence>
<dbReference type="EMBL" id="JBHTMY010000003">
    <property type="protein sequence ID" value="MFD1315948.1"/>
    <property type="molecule type" value="Genomic_DNA"/>
</dbReference>
<dbReference type="Proteomes" id="UP001597201">
    <property type="component" value="Unassembled WGS sequence"/>
</dbReference>
<evidence type="ECO:0000313" key="2">
    <source>
        <dbReference type="Proteomes" id="UP001597201"/>
    </source>
</evidence>
<sequence>MQFQLIKGNFSKNDAIEILTHMFEIKIKYHENKIDKTMSEEDIQMRERKITQLQNDLHEVKKFIDQGGAVSSLQAIIDIN</sequence>
<proteinExistence type="predicted"/>
<organism evidence="1 2">
    <name type="scientific">Namhaeicola litoreus</name>
    <dbReference type="NCBI Taxonomy" id="1052145"/>
    <lineage>
        <taxon>Bacteria</taxon>
        <taxon>Pseudomonadati</taxon>
        <taxon>Bacteroidota</taxon>
        <taxon>Flavobacteriia</taxon>
        <taxon>Flavobacteriales</taxon>
        <taxon>Flavobacteriaceae</taxon>
        <taxon>Namhaeicola</taxon>
    </lineage>
</organism>
<protein>
    <submittedName>
        <fullName evidence="1">Uncharacterized protein</fullName>
    </submittedName>
</protein>
<dbReference type="RefSeq" id="WP_377178607.1">
    <property type="nucleotide sequence ID" value="NZ_JBHTMY010000003.1"/>
</dbReference>
<reference evidence="2" key="1">
    <citation type="journal article" date="2019" name="Int. J. Syst. Evol. Microbiol.">
        <title>The Global Catalogue of Microorganisms (GCM) 10K type strain sequencing project: providing services to taxonomists for standard genome sequencing and annotation.</title>
        <authorList>
            <consortium name="The Broad Institute Genomics Platform"/>
            <consortium name="The Broad Institute Genome Sequencing Center for Infectious Disease"/>
            <person name="Wu L."/>
            <person name="Ma J."/>
        </authorList>
    </citation>
    <scope>NUCLEOTIDE SEQUENCE [LARGE SCALE GENOMIC DNA]</scope>
    <source>
        <strain evidence="2">CCUG 61485</strain>
    </source>
</reference>
<accession>A0ABW3Y3Y8</accession>
<keyword evidence="2" id="KW-1185">Reference proteome</keyword>
<gene>
    <name evidence="1" type="ORF">ACFQ39_09995</name>
</gene>
<comment type="caution">
    <text evidence="1">The sequence shown here is derived from an EMBL/GenBank/DDBJ whole genome shotgun (WGS) entry which is preliminary data.</text>
</comment>
<name>A0ABW3Y3Y8_9FLAO</name>